<protein>
    <submittedName>
        <fullName evidence="2">Uncharacterized protein</fullName>
    </submittedName>
</protein>
<name>A0ABT8A1F0_9PROT</name>
<comment type="caution">
    <text evidence="2">The sequence shown here is derived from an EMBL/GenBank/DDBJ whole genome shotgun (WGS) entry which is preliminary data.</text>
</comment>
<dbReference type="EMBL" id="JAUFPN010000035">
    <property type="protein sequence ID" value="MDN3563532.1"/>
    <property type="molecule type" value="Genomic_DNA"/>
</dbReference>
<accession>A0ABT8A1F0</accession>
<sequence>MTHITTIATLRQAALNAIATTRSLCPDDQLASLWTTLRRKEVADCLAILNRDAAALPDPAEREAARRAAEEVRDALGAPHPSASPLNSGSE</sequence>
<reference evidence="3" key="1">
    <citation type="journal article" date="2019" name="Int. J. Syst. Evol. Microbiol.">
        <title>The Global Catalogue of Microorganisms (GCM) 10K type strain sequencing project: providing services to taxonomists for standard genome sequencing and annotation.</title>
        <authorList>
            <consortium name="The Broad Institute Genomics Platform"/>
            <consortium name="The Broad Institute Genome Sequencing Center for Infectious Disease"/>
            <person name="Wu L."/>
            <person name="Ma J."/>
        </authorList>
    </citation>
    <scope>NUCLEOTIDE SEQUENCE [LARGE SCALE GENOMIC DNA]</scope>
    <source>
        <strain evidence="3">CECT 7131</strain>
    </source>
</reference>
<proteinExistence type="predicted"/>
<gene>
    <name evidence="2" type="ORF">QWZ14_03975</name>
</gene>
<keyword evidence="3" id="KW-1185">Reference proteome</keyword>
<evidence type="ECO:0000313" key="2">
    <source>
        <dbReference type="EMBL" id="MDN3563532.1"/>
    </source>
</evidence>
<dbReference type="RefSeq" id="WP_290315273.1">
    <property type="nucleotide sequence ID" value="NZ_JAUFPN010000035.1"/>
</dbReference>
<evidence type="ECO:0000256" key="1">
    <source>
        <dbReference type="SAM" id="MobiDB-lite"/>
    </source>
</evidence>
<feature type="compositionally biased region" description="Basic and acidic residues" evidence="1">
    <location>
        <begin position="59"/>
        <end position="74"/>
    </location>
</feature>
<feature type="region of interest" description="Disordered" evidence="1">
    <location>
        <begin position="58"/>
        <end position="91"/>
    </location>
</feature>
<dbReference type="Proteomes" id="UP001529369">
    <property type="component" value="Unassembled WGS sequence"/>
</dbReference>
<organism evidence="2 3">
    <name type="scientific">Paeniroseomonas aquatica</name>
    <dbReference type="NCBI Taxonomy" id="373043"/>
    <lineage>
        <taxon>Bacteria</taxon>
        <taxon>Pseudomonadati</taxon>
        <taxon>Pseudomonadota</taxon>
        <taxon>Alphaproteobacteria</taxon>
        <taxon>Acetobacterales</taxon>
        <taxon>Acetobacteraceae</taxon>
        <taxon>Paeniroseomonas</taxon>
    </lineage>
</organism>
<evidence type="ECO:0000313" key="3">
    <source>
        <dbReference type="Proteomes" id="UP001529369"/>
    </source>
</evidence>